<feature type="transmembrane region" description="Helical" evidence="6">
    <location>
        <begin position="572"/>
        <end position="593"/>
    </location>
</feature>
<dbReference type="Proteomes" id="UP000007947">
    <property type="component" value="Chromosome"/>
</dbReference>
<evidence type="ECO:0000256" key="2">
    <source>
        <dbReference type="ARBA" id="ARBA00022475"/>
    </source>
</evidence>
<name>F5XE94_MICPN</name>
<feature type="transmembrane region" description="Helical" evidence="6">
    <location>
        <begin position="158"/>
        <end position="179"/>
    </location>
</feature>
<dbReference type="eggNOG" id="COG1276">
    <property type="taxonomic scope" value="Bacteria"/>
</dbReference>
<feature type="transmembrane region" description="Helical" evidence="6">
    <location>
        <begin position="425"/>
        <end position="446"/>
    </location>
</feature>
<feature type="transmembrane region" description="Helical" evidence="6">
    <location>
        <begin position="539"/>
        <end position="560"/>
    </location>
</feature>
<dbReference type="Pfam" id="PF09678">
    <property type="entry name" value="Caa3_CtaG"/>
    <property type="match status" value="1"/>
</dbReference>
<sequence length="685" mass="71350">MSAPLPTLIAVPDRTQTSDAPRLLGLGAAAVGLAAVVAVAILGAAGALAPVTPAIFDPGAAVRWGLPIVRAVHDLAAAATIGLLVVGTFLAALESAQQAGELDGLRLRIIRAGAVAARCWFVAALLVAVLTAADATGSPLSGPGFLALASSFWTQTELGQSLIAVCIGVALAAIGATTARTPVGSAWAGGFGLLALVPLSLGGHAAGSLDHGNSVDSLLIHLVGVTVWVGGLATLLAFARPLGGRLPVVAGRYSTLAGWCFVLVAMSGVVNAYLRLGGLGNLATPYGLLVIGKTTALVVLGAAGWLHRRATLPALTAAGVPGTSDKPKAHWFARLASGEVLVMAATMGLAVALSRSAPPVSPVIADPATALLGYPPPPPLTLATWFSHGYPSVLWLTICALMVGLYLAGVVALHRDGHRWPVHRTILWVAGALLLAFLTSGGPAVYGRMSFSMHMIQHMSLMVPVPLLLVFGAPITLALRTLTARPDKSFGPRELLLSVVHSRYLAIIGQPVVAAILFVVSLFVFYYTSLFDAAMFTHLGHQLMTLHFLLVGYLFIWSLVGIDPGPKRPPYPIRLLVLLITMAFHAFFGLSLMQSAALIAPDWWHALGQTDDAALLADQQLGGGITWGAGDIPALLIGLTLIIQWVRSDAKETKRKDRQADRDDDAELKAYNERLAALAKKDAGK</sequence>
<feature type="transmembrane region" description="Helical" evidence="6">
    <location>
        <begin position="331"/>
        <end position="353"/>
    </location>
</feature>
<feature type="transmembrane region" description="Helical" evidence="6">
    <location>
        <begin position="71"/>
        <end position="93"/>
    </location>
</feature>
<feature type="transmembrane region" description="Helical" evidence="6">
    <location>
        <begin position="186"/>
        <end position="206"/>
    </location>
</feature>
<dbReference type="KEGG" id="mph:MLP_46280"/>
<feature type="transmembrane region" description="Helical" evidence="6">
    <location>
        <begin position="23"/>
        <end position="51"/>
    </location>
</feature>
<feature type="transmembrane region" description="Helical" evidence="6">
    <location>
        <begin position="250"/>
        <end position="274"/>
    </location>
</feature>
<evidence type="ECO:0000256" key="6">
    <source>
        <dbReference type="SAM" id="Phobius"/>
    </source>
</evidence>
<dbReference type="PANTHER" id="PTHR34820">
    <property type="entry name" value="INNER MEMBRANE PROTEIN YEBZ"/>
    <property type="match status" value="1"/>
</dbReference>
<feature type="transmembrane region" description="Helical" evidence="6">
    <location>
        <begin position="393"/>
        <end position="413"/>
    </location>
</feature>
<gene>
    <name evidence="8" type="ordered locus">MLP_46280</name>
</gene>
<evidence type="ECO:0000256" key="4">
    <source>
        <dbReference type="ARBA" id="ARBA00022989"/>
    </source>
</evidence>
<protein>
    <recommendedName>
        <fullName evidence="7">Copper resistance protein D domain-containing protein</fullName>
    </recommendedName>
</protein>
<dbReference type="PANTHER" id="PTHR34820:SF4">
    <property type="entry name" value="INNER MEMBRANE PROTEIN YEBZ"/>
    <property type="match status" value="1"/>
</dbReference>
<organism evidence="8 9">
    <name type="scientific">Microlunatus phosphovorus (strain ATCC 700054 / DSM 10555 / JCM 9379 / NBRC 101784 / NCIMB 13414 / VKM Ac-1990 / NM-1)</name>
    <dbReference type="NCBI Taxonomy" id="1032480"/>
    <lineage>
        <taxon>Bacteria</taxon>
        <taxon>Bacillati</taxon>
        <taxon>Actinomycetota</taxon>
        <taxon>Actinomycetes</taxon>
        <taxon>Propionibacteriales</taxon>
        <taxon>Propionibacteriaceae</taxon>
        <taxon>Microlunatus</taxon>
    </lineage>
</organism>
<evidence type="ECO:0000313" key="8">
    <source>
        <dbReference type="EMBL" id="BAK37642.1"/>
    </source>
</evidence>
<proteinExistence type="predicted"/>
<dbReference type="Pfam" id="PF05425">
    <property type="entry name" value="CopD"/>
    <property type="match status" value="1"/>
</dbReference>
<dbReference type="AlphaFoldDB" id="F5XE94"/>
<dbReference type="EMBL" id="AP012204">
    <property type="protein sequence ID" value="BAK37642.1"/>
    <property type="molecule type" value="Genomic_DNA"/>
</dbReference>
<keyword evidence="3 6" id="KW-0812">Transmembrane</keyword>
<accession>F5XE94</accession>
<dbReference type="InterPro" id="IPR008457">
    <property type="entry name" value="Cu-R_CopD_dom"/>
</dbReference>
<evidence type="ECO:0000256" key="1">
    <source>
        <dbReference type="ARBA" id="ARBA00004651"/>
    </source>
</evidence>
<dbReference type="InterPro" id="IPR032694">
    <property type="entry name" value="CopC/D"/>
</dbReference>
<dbReference type="HOGENOM" id="CLU_016803_0_0_11"/>
<keyword evidence="5 6" id="KW-0472">Membrane</keyword>
<keyword evidence="4 6" id="KW-1133">Transmembrane helix</keyword>
<evidence type="ECO:0000256" key="5">
    <source>
        <dbReference type="ARBA" id="ARBA00023136"/>
    </source>
</evidence>
<dbReference type="InterPro" id="IPR019108">
    <property type="entry name" value="Caa3_assmbl_CtaG-rel"/>
</dbReference>
<comment type="subcellular location">
    <subcellularLocation>
        <location evidence="1">Cell membrane</location>
        <topology evidence="1">Multi-pass membrane protein</topology>
    </subcellularLocation>
</comment>
<feature type="transmembrane region" description="Helical" evidence="6">
    <location>
        <begin position="625"/>
        <end position="646"/>
    </location>
</feature>
<reference evidence="8 9" key="1">
    <citation type="submission" date="2011-05" db="EMBL/GenBank/DDBJ databases">
        <title>Whole genome sequence of Microlunatus phosphovorus NM-1.</title>
        <authorList>
            <person name="Hosoyama A."/>
            <person name="Sasaki K."/>
            <person name="Harada T."/>
            <person name="Igarashi R."/>
            <person name="Kawakoshi A."/>
            <person name="Sasagawa M."/>
            <person name="Fukada J."/>
            <person name="Nakamura S."/>
            <person name="Katano Y."/>
            <person name="Hanada S."/>
            <person name="Kamagata Y."/>
            <person name="Nakamura N."/>
            <person name="Yamazaki S."/>
            <person name="Fujita N."/>
        </authorList>
    </citation>
    <scope>NUCLEOTIDE SEQUENCE [LARGE SCALE GENOMIC DNA]</scope>
    <source>
        <strain evidence="9">ATCC 700054 / DSM 10555 / JCM 9379 / NBRC 101784 / NCIMB 13414 / VKM Ac-1990 / NM-1</strain>
    </source>
</reference>
<feature type="domain" description="Copper resistance protein D" evidence="7">
    <location>
        <begin position="249"/>
        <end position="353"/>
    </location>
</feature>
<dbReference type="GO" id="GO:0006825">
    <property type="term" value="P:copper ion transport"/>
    <property type="evidence" value="ECO:0007669"/>
    <property type="project" value="InterPro"/>
</dbReference>
<feature type="transmembrane region" description="Helical" evidence="6">
    <location>
        <begin position="286"/>
        <end position="306"/>
    </location>
</feature>
<dbReference type="eggNOG" id="COG3336">
    <property type="taxonomic scope" value="Bacteria"/>
</dbReference>
<evidence type="ECO:0000259" key="7">
    <source>
        <dbReference type="Pfam" id="PF05425"/>
    </source>
</evidence>
<feature type="transmembrane region" description="Helical" evidence="6">
    <location>
        <begin position="504"/>
        <end position="527"/>
    </location>
</feature>
<keyword evidence="9" id="KW-1185">Reference proteome</keyword>
<dbReference type="STRING" id="1032480.MLP_46280"/>
<evidence type="ECO:0000313" key="9">
    <source>
        <dbReference type="Proteomes" id="UP000007947"/>
    </source>
</evidence>
<feature type="transmembrane region" description="Helical" evidence="6">
    <location>
        <begin position="218"/>
        <end position="238"/>
    </location>
</feature>
<keyword evidence="2" id="KW-1003">Cell membrane</keyword>
<dbReference type="GO" id="GO:0005886">
    <property type="term" value="C:plasma membrane"/>
    <property type="evidence" value="ECO:0007669"/>
    <property type="project" value="UniProtKB-SubCell"/>
</dbReference>
<evidence type="ECO:0000256" key="3">
    <source>
        <dbReference type="ARBA" id="ARBA00022692"/>
    </source>
</evidence>
<feature type="transmembrane region" description="Helical" evidence="6">
    <location>
        <begin position="114"/>
        <end position="133"/>
    </location>
</feature>
<feature type="transmembrane region" description="Helical" evidence="6">
    <location>
        <begin position="461"/>
        <end position="483"/>
    </location>
</feature>